<name>A0A378LAY4_9GAMM</name>
<dbReference type="RefSeq" id="WP_058477662.1">
    <property type="nucleotide sequence ID" value="NZ_CAAAIO010000001.1"/>
</dbReference>
<evidence type="ECO:0000313" key="4">
    <source>
        <dbReference type="Proteomes" id="UP000054820"/>
    </source>
</evidence>
<feature type="region of interest" description="Disordered" evidence="1">
    <location>
        <begin position="903"/>
        <end position="949"/>
    </location>
</feature>
<protein>
    <submittedName>
        <fullName evidence="3">Uncharacterized protein</fullName>
    </submittedName>
</protein>
<evidence type="ECO:0000313" key="2">
    <source>
        <dbReference type="EMBL" id="KTD77772.1"/>
    </source>
</evidence>
<evidence type="ECO:0000313" key="3">
    <source>
        <dbReference type="EMBL" id="STY23082.1"/>
    </source>
</evidence>
<reference evidence="2 4" key="1">
    <citation type="submission" date="2015-11" db="EMBL/GenBank/DDBJ databases">
        <title>Genomic analysis of 38 Legionella species identifies large and diverse effector repertoires.</title>
        <authorList>
            <person name="Burstein D."/>
            <person name="Amaro F."/>
            <person name="Zusman T."/>
            <person name="Lifshitz Z."/>
            <person name="Cohen O."/>
            <person name="Gilbert J.A."/>
            <person name="Pupko T."/>
            <person name="Shuman H.A."/>
            <person name="Segal G."/>
        </authorList>
    </citation>
    <scope>NUCLEOTIDE SEQUENCE [LARGE SCALE GENOMIC DNA]</scope>
    <source>
        <strain evidence="2 4">SC-18-C9</strain>
    </source>
</reference>
<dbReference type="Proteomes" id="UP000255110">
    <property type="component" value="Unassembled WGS sequence"/>
</dbReference>
<feature type="compositionally biased region" description="Basic and acidic residues" evidence="1">
    <location>
        <begin position="916"/>
        <end position="939"/>
    </location>
</feature>
<dbReference type="OrthoDB" id="5632105at2"/>
<feature type="compositionally biased region" description="Basic and acidic residues" evidence="1">
    <location>
        <begin position="225"/>
        <end position="238"/>
    </location>
</feature>
<dbReference type="EMBL" id="UGOY01000001">
    <property type="protein sequence ID" value="STY23082.1"/>
    <property type="molecule type" value="Genomic_DNA"/>
</dbReference>
<evidence type="ECO:0000256" key="1">
    <source>
        <dbReference type="SAM" id="MobiDB-lite"/>
    </source>
</evidence>
<feature type="region of interest" description="Disordered" evidence="1">
    <location>
        <begin position="214"/>
        <end position="245"/>
    </location>
</feature>
<proteinExistence type="predicted"/>
<gene>
    <name evidence="2" type="ORF">Lstg_2129</name>
    <name evidence="3" type="ORF">NCTC11991_01684</name>
</gene>
<reference evidence="3 5" key="2">
    <citation type="submission" date="2018-06" db="EMBL/GenBank/DDBJ databases">
        <authorList>
            <consortium name="Pathogen Informatics"/>
            <person name="Doyle S."/>
        </authorList>
    </citation>
    <scope>NUCLEOTIDE SEQUENCE [LARGE SCALE GENOMIC DNA]</scope>
    <source>
        <strain evidence="3 5">NCTC11991</strain>
    </source>
</reference>
<accession>A0A378LAY4</accession>
<dbReference type="AlphaFoldDB" id="A0A378LAY4"/>
<sequence>MSDSKEETNKPISSEKLHNRNCHRYLRELKLPNSLFALNLLPPELVEELTKLQEPSADPDADPDLYFKFKTKYDPSFRYTDLYKKLFDYLEDHIDEIYDGTRYDLSLEAKHISSAQKRIKETEKRIKEQSEPLPLSIFTPAMERLFIKDRGILPWIKKIGEHSHGDAFDEAMSDRVKRLKEEAHALDMFIDSLYANNNRILEKTFKRIKNIPLQQTPSSPSIEHSISHHVSDKEKPINRESTSPAYEGSAIGRFSAMMSDDYKPQHGTSLSTVRRYKYKTDDDPVEYRFGTQGQRDHGEARHSPLFERFLTAQEHIRRYELKRNKKERVEKEPIKEDQVQVDRPNVAQVKDTDDDKITHVYFNLLGRDRGDPEGLKEKALTEKLEELEEHNDNGVIRGKKNIAVITLPADQGLMSKDHYTRTKTKHNIHDVKEEFLRIAQEAPEGRDLHLMDKLPSHEELQKLKGSYIYCNTSDEKNLKNLYYIKSDGALQKVNIKDFSQFEKKLNDLNKEEASSLRLNDKQIETLITAYGGHKPPELTKIKDFHISRRIREKIFCDKNGKYSPETEAEILNDLIEKSFKAVRKPDQQSDRLSDAERQAVYFHFIKYELPNHILTSLKPKSFNFTCKDAIDRGGVASAYYNLIKSFEPSREFSMSREEFEQALHAAPTMVKGRGMNHHIKLLWNAVDAYVTANYEQLKNDESKAWLIEWRDFNCPHARADRLLTQRIKECKDDLAAALADLKARAPADLSGGVSETAETRLIKHGQTILNEIEKQKIKGVSGKRLLLETVVRTTSMALHPKAIEPKAIEKDSDEYKRYKESYEYKRYKELRKDLSIRYPGFLVVAGFMKALAGEVLHFISRGRLDLGKTSGWATFYAGRESSSREFIQKGMSDIKKEFKKHLQNKPQAIEAPQQDQDQHGMDQSDIKKELDGLREKEKYYIPSTDNKVC</sequence>
<dbReference type="EMBL" id="LNYZ01000013">
    <property type="protein sequence ID" value="KTD77772.1"/>
    <property type="molecule type" value="Genomic_DNA"/>
</dbReference>
<dbReference type="Proteomes" id="UP000054820">
    <property type="component" value="Unassembled WGS sequence"/>
</dbReference>
<organism evidence="3 5">
    <name type="scientific">Legionella steigerwaltii</name>
    <dbReference type="NCBI Taxonomy" id="460"/>
    <lineage>
        <taxon>Bacteria</taxon>
        <taxon>Pseudomonadati</taxon>
        <taxon>Pseudomonadota</taxon>
        <taxon>Gammaproteobacteria</taxon>
        <taxon>Legionellales</taxon>
        <taxon>Legionellaceae</taxon>
        <taxon>Legionella</taxon>
    </lineage>
</organism>
<evidence type="ECO:0000313" key="5">
    <source>
        <dbReference type="Proteomes" id="UP000255110"/>
    </source>
</evidence>
<keyword evidence="4" id="KW-1185">Reference proteome</keyword>